<dbReference type="InterPro" id="IPR048540">
    <property type="entry name" value="Rrn7_cyclin_N"/>
</dbReference>
<evidence type="ECO:0000259" key="12">
    <source>
        <dbReference type="Pfam" id="PF20644"/>
    </source>
</evidence>
<dbReference type="Pfam" id="PF20644">
    <property type="entry name" value="Rrn7_cyclin_N"/>
    <property type="match status" value="1"/>
</dbReference>
<feature type="region of interest" description="Disordered" evidence="10">
    <location>
        <begin position="393"/>
        <end position="418"/>
    </location>
</feature>
<evidence type="ECO:0000256" key="9">
    <source>
        <dbReference type="ARBA" id="ARBA00023242"/>
    </source>
</evidence>
<sequence>MSQTWLRGPICGVDNCRSHLYRSSAGRKFCQFGHVAEGSVEFDDDEGVSSQTRRLAVQLTDTGFGARVSMPVAGATPAQTEKRLYGSAGRLHYLRCVQHLLRRLACQTVPVLHPELSREKRTHYEYILLKAVKLVWTHCAAAALRSTLPADVDLYVYIYLAERLVDRRPVYVDDFLLALRRNALPFVELYKLLPKEMAQHMSMAGIMLLSRSPVPVDDLFYRGVARWTRALPRALPRELHKVPAEHFYGGALRVFADLALGEAPLLLVMFHRLIALVHGTHLLSTSHSSRVWRLPECQYVGFLHAAVRLFFVGSARHADVREWGAWLDTQRSSLACFNDKYHHMDIEDLLALSDEQTEKYCHWVAATLGEEGEGTMERKLLRLFSAEGLTVSNGNSARERSAETSSQAQGMESNNNVAHHPRFTVKDGRMSEADALLAEKHLATYLCFRFGLKTRTFGEIVRWTQRKIERAFENRSLHTVP</sequence>
<keyword evidence="9" id="KW-0539">Nucleus</keyword>
<keyword evidence="5" id="KW-0862">Zinc</keyword>
<dbReference type="PANTHER" id="PTHR31576:SF2">
    <property type="entry name" value="TATA BOX-BINDING PROTEIN-ASSOCIATED FACTOR RNA POLYMERASE I SUBUNIT B"/>
    <property type="match status" value="1"/>
</dbReference>
<organism evidence="13 14">
    <name type="scientific">Clavispora lusitaniae (strain ATCC 42720)</name>
    <name type="common">Yeast</name>
    <name type="synonym">Candida lusitaniae</name>
    <dbReference type="NCBI Taxonomy" id="306902"/>
    <lineage>
        <taxon>Eukaryota</taxon>
        <taxon>Fungi</taxon>
        <taxon>Dikarya</taxon>
        <taxon>Ascomycota</taxon>
        <taxon>Saccharomycotina</taxon>
        <taxon>Pichiomycetes</taxon>
        <taxon>Metschnikowiaceae</taxon>
        <taxon>Clavispora</taxon>
    </lineage>
</organism>
<feature type="domain" description="RRN7-type" evidence="11">
    <location>
        <begin position="5"/>
        <end position="38"/>
    </location>
</feature>
<reference evidence="13 14" key="1">
    <citation type="journal article" date="2009" name="Nature">
        <title>Evolution of pathogenicity and sexual reproduction in eight Candida genomes.</title>
        <authorList>
            <person name="Butler G."/>
            <person name="Rasmussen M.D."/>
            <person name="Lin M.F."/>
            <person name="Santos M.A."/>
            <person name="Sakthikumar S."/>
            <person name="Munro C.A."/>
            <person name="Rheinbay E."/>
            <person name="Grabherr M."/>
            <person name="Forche A."/>
            <person name="Reedy J.L."/>
            <person name="Agrafioti I."/>
            <person name="Arnaud M.B."/>
            <person name="Bates S."/>
            <person name="Brown A.J."/>
            <person name="Brunke S."/>
            <person name="Costanzo M.C."/>
            <person name="Fitzpatrick D.A."/>
            <person name="de Groot P.W."/>
            <person name="Harris D."/>
            <person name="Hoyer L.L."/>
            <person name="Hube B."/>
            <person name="Klis F.M."/>
            <person name="Kodira C."/>
            <person name="Lennard N."/>
            <person name="Logue M.E."/>
            <person name="Martin R."/>
            <person name="Neiman A.M."/>
            <person name="Nikolaou E."/>
            <person name="Quail M.A."/>
            <person name="Quinn J."/>
            <person name="Santos M.C."/>
            <person name="Schmitzberger F.F."/>
            <person name="Sherlock G."/>
            <person name="Shah P."/>
            <person name="Silverstein K.A."/>
            <person name="Skrzypek M.S."/>
            <person name="Soll D."/>
            <person name="Staggs R."/>
            <person name="Stansfield I."/>
            <person name="Stumpf M.P."/>
            <person name="Sudbery P.E."/>
            <person name="Srikantha T."/>
            <person name="Zeng Q."/>
            <person name="Berman J."/>
            <person name="Berriman M."/>
            <person name="Heitman J."/>
            <person name="Gow N.A."/>
            <person name="Lorenz M.C."/>
            <person name="Birren B.W."/>
            <person name="Kellis M."/>
            <person name="Cuomo C.A."/>
        </authorList>
    </citation>
    <scope>NUCLEOTIDE SEQUENCE [LARGE SCALE GENOMIC DNA]</scope>
    <source>
        <strain evidence="13 14">ATCC 42720</strain>
    </source>
</reference>
<dbReference type="EMBL" id="CH408080">
    <property type="protein sequence ID" value="EEQ40407.1"/>
    <property type="molecule type" value="Genomic_DNA"/>
</dbReference>
<dbReference type="GO" id="GO:0008270">
    <property type="term" value="F:zinc ion binding"/>
    <property type="evidence" value="ECO:0007669"/>
    <property type="project" value="UniProtKB-KW"/>
</dbReference>
<dbReference type="VEuPathDB" id="FungiDB:CLUG_04535"/>
<dbReference type="Pfam" id="PF11781">
    <property type="entry name" value="Zn_ribbon_RRN7"/>
    <property type="match status" value="1"/>
</dbReference>
<dbReference type="InterPro" id="IPR033599">
    <property type="entry name" value="TAF1B/Rrn7"/>
</dbReference>
<keyword evidence="4" id="KW-0863">Zinc-finger</keyword>
<keyword evidence="7" id="KW-0238">DNA-binding</keyword>
<comment type="subcellular location">
    <subcellularLocation>
        <location evidence="1">Nucleus</location>
        <location evidence="1">Nucleolus</location>
    </subcellularLocation>
</comment>
<evidence type="ECO:0000313" key="13">
    <source>
        <dbReference type="EMBL" id="EEQ40407.1"/>
    </source>
</evidence>
<evidence type="ECO:0000259" key="11">
    <source>
        <dbReference type="Pfam" id="PF11781"/>
    </source>
</evidence>
<keyword evidence="6" id="KW-0805">Transcription regulation</keyword>
<evidence type="ECO:0000256" key="1">
    <source>
        <dbReference type="ARBA" id="ARBA00004604"/>
    </source>
</evidence>
<feature type="compositionally biased region" description="Polar residues" evidence="10">
    <location>
        <begin position="403"/>
        <end position="417"/>
    </location>
</feature>
<dbReference type="GO" id="GO:0001164">
    <property type="term" value="F:RNA polymerase I core promoter sequence-specific DNA binding"/>
    <property type="evidence" value="ECO:0007669"/>
    <property type="project" value="InterPro"/>
</dbReference>
<dbReference type="GeneID" id="8496066"/>
<evidence type="ECO:0000313" key="14">
    <source>
        <dbReference type="Proteomes" id="UP000007703"/>
    </source>
</evidence>
<name>C4Y8K7_CLAL4</name>
<evidence type="ECO:0000256" key="10">
    <source>
        <dbReference type="SAM" id="MobiDB-lite"/>
    </source>
</evidence>
<dbReference type="KEGG" id="clu:CLUG_04535"/>
<dbReference type="Proteomes" id="UP000007703">
    <property type="component" value="Unassembled WGS sequence"/>
</dbReference>
<evidence type="ECO:0000256" key="4">
    <source>
        <dbReference type="ARBA" id="ARBA00022771"/>
    </source>
</evidence>
<evidence type="ECO:0000256" key="6">
    <source>
        <dbReference type="ARBA" id="ARBA00023015"/>
    </source>
</evidence>
<feature type="domain" description="Rrn7/TAF1B N-terminal cyclin" evidence="12">
    <location>
        <begin position="147"/>
        <end position="195"/>
    </location>
</feature>
<keyword evidence="3" id="KW-0479">Metal-binding</keyword>
<dbReference type="GO" id="GO:0042790">
    <property type="term" value="P:nucleolar large rRNA transcription by RNA polymerase I"/>
    <property type="evidence" value="ECO:0007669"/>
    <property type="project" value="TreeGrafter"/>
</dbReference>
<dbReference type="OMA" id="TICQFGH"/>
<evidence type="ECO:0000256" key="3">
    <source>
        <dbReference type="ARBA" id="ARBA00022723"/>
    </source>
</evidence>
<evidence type="ECO:0000256" key="8">
    <source>
        <dbReference type="ARBA" id="ARBA00023163"/>
    </source>
</evidence>
<evidence type="ECO:0000256" key="7">
    <source>
        <dbReference type="ARBA" id="ARBA00023125"/>
    </source>
</evidence>
<dbReference type="OrthoDB" id="428577at2759"/>
<protein>
    <submittedName>
        <fullName evidence="13">Uncharacterized protein</fullName>
    </submittedName>
</protein>
<dbReference type="InParanoid" id="C4Y8K7"/>
<keyword evidence="8" id="KW-0804">Transcription</keyword>
<dbReference type="AlphaFoldDB" id="C4Y8K7"/>
<evidence type="ECO:0000256" key="2">
    <source>
        <dbReference type="ARBA" id="ARBA00006899"/>
    </source>
</evidence>
<comment type="similarity">
    <text evidence="2">Belongs to the RRN7/TAF1B family.</text>
</comment>
<accession>C4Y8K7</accession>
<dbReference type="GO" id="GO:0070860">
    <property type="term" value="C:RNA polymerase I core factor complex"/>
    <property type="evidence" value="ECO:0007669"/>
    <property type="project" value="InterPro"/>
</dbReference>
<dbReference type="STRING" id="306902.C4Y8K7"/>
<dbReference type="InterPro" id="IPR021752">
    <property type="entry name" value="TF_Rrn7_Zf"/>
</dbReference>
<gene>
    <name evidence="13" type="ORF">CLUG_04535</name>
</gene>
<dbReference type="PANTHER" id="PTHR31576">
    <property type="entry name" value="TATA BOX-BINDING PROTEIN-ASSOCIATED FACTOR RNA POLYMERASE I SUBUNIT B"/>
    <property type="match status" value="1"/>
</dbReference>
<dbReference type="HOGENOM" id="CLU_016553_3_0_1"/>
<evidence type="ECO:0000256" key="5">
    <source>
        <dbReference type="ARBA" id="ARBA00022833"/>
    </source>
</evidence>
<proteinExistence type="inferred from homology"/>